<reference evidence="1" key="1">
    <citation type="submission" date="2021-01" db="EMBL/GenBank/DDBJ databases">
        <title>Phytophthora aleatoria, a newly-described species from Pinus radiata is distinct from Phytophthora cactorum isolates based on comparative genomics.</title>
        <authorList>
            <person name="Mcdougal R."/>
            <person name="Panda P."/>
            <person name="Williams N."/>
            <person name="Studholme D.J."/>
        </authorList>
    </citation>
    <scope>NUCLEOTIDE SEQUENCE</scope>
    <source>
        <strain evidence="1">NZFS 4037</strain>
    </source>
</reference>
<protein>
    <submittedName>
        <fullName evidence="1">Uncharacterized protein</fullName>
    </submittedName>
</protein>
<evidence type="ECO:0000313" key="2">
    <source>
        <dbReference type="Proteomes" id="UP000709295"/>
    </source>
</evidence>
<dbReference type="AlphaFoldDB" id="A0A8J5I6G9"/>
<comment type="caution">
    <text evidence="1">The sequence shown here is derived from an EMBL/GenBank/DDBJ whole genome shotgun (WGS) entry which is preliminary data.</text>
</comment>
<evidence type="ECO:0000313" key="1">
    <source>
        <dbReference type="EMBL" id="KAG6948471.1"/>
    </source>
</evidence>
<proteinExistence type="predicted"/>
<name>A0A8J5I6G9_9STRA</name>
<organism evidence="1 2">
    <name type="scientific">Phytophthora aleatoria</name>
    <dbReference type="NCBI Taxonomy" id="2496075"/>
    <lineage>
        <taxon>Eukaryota</taxon>
        <taxon>Sar</taxon>
        <taxon>Stramenopiles</taxon>
        <taxon>Oomycota</taxon>
        <taxon>Peronosporomycetes</taxon>
        <taxon>Peronosporales</taxon>
        <taxon>Peronosporaceae</taxon>
        <taxon>Phytophthora</taxon>
    </lineage>
</organism>
<keyword evidence="2" id="KW-1185">Reference proteome</keyword>
<dbReference type="Proteomes" id="UP000709295">
    <property type="component" value="Unassembled WGS sequence"/>
</dbReference>
<accession>A0A8J5I6G9</accession>
<sequence>MAAFTGYVKVIVNTRANSPARATSGWYQLRLEREVQQLRKLTTLPEHRLV</sequence>
<dbReference type="EMBL" id="JAENGY010001554">
    <property type="protein sequence ID" value="KAG6948471.1"/>
    <property type="molecule type" value="Genomic_DNA"/>
</dbReference>
<gene>
    <name evidence="1" type="ORF">JG688_00015071</name>
</gene>